<dbReference type="Proteomes" id="UP000516369">
    <property type="component" value="Chromosome"/>
</dbReference>
<gene>
    <name evidence="7" type="primary">pdxY</name>
    <name evidence="7" type="ORF">HQ394_16265</name>
</gene>
<dbReference type="Gene3D" id="3.40.1190.20">
    <property type="match status" value="1"/>
</dbReference>
<dbReference type="GO" id="GO:0005524">
    <property type="term" value="F:ATP binding"/>
    <property type="evidence" value="ECO:0007669"/>
    <property type="project" value="UniProtKB-KW"/>
</dbReference>
<name>A0A7H1N4G2_9PROT</name>
<dbReference type="KEGG" id="dvn:HQ394_16265"/>
<proteinExistence type="predicted"/>
<dbReference type="PANTHER" id="PTHR10534:SF2">
    <property type="entry name" value="PYRIDOXAL KINASE"/>
    <property type="match status" value="1"/>
</dbReference>
<dbReference type="InterPro" id="IPR029056">
    <property type="entry name" value="Ribokinase-like"/>
</dbReference>
<accession>A0A7H1N4G2</accession>
<keyword evidence="3" id="KW-0547">Nucleotide-binding</keyword>
<dbReference type="Pfam" id="PF08543">
    <property type="entry name" value="Phos_pyr_kin"/>
    <property type="match status" value="1"/>
</dbReference>
<keyword evidence="2 7" id="KW-0808">Transferase</keyword>
<dbReference type="NCBIfam" id="TIGR00687">
    <property type="entry name" value="pyridox_kin"/>
    <property type="match status" value="1"/>
</dbReference>
<dbReference type="AlphaFoldDB" id="A0A7H1N4G2"/>
<evidence type="ECO:0000313" key="7">
    <source>
        <dbReference type="EMBL" id="QNT70598.1"/>
    </source>
</evidence>
<dbReference type="EC" id="2.7.1.35" evidence="1"/>
<feature type="domain" description="Pyridoxamine kinase/Phosphomethylpyrimidine kinase" evidence="6">
    <location>
        <begin position="86"/>
        <end position="257"/>
    </location>
</feature>
<dbReference type="RefSeq" id="WP_190261073.1">
    <property type="nucleotide sequence ID" value="NZ_CP053923.1"/>
</dbReference>
<dbReference type="GO" id="GO:0008478">
    <property type="term" value="F:pyridoxal kinase activity"/>
    <property type="evidence" value="ECO:0007669"/>
    <property type="project" value="UniProtKB-EC"/>
</dbReference>
<evidence type="ECO:0000256" key="3">
    <source>
        <dbReference type="ARBA" id="ARBA00022741"/>
    </source>
</evidence>
<dbReference type="GO" id="GO:0009443">
    <property type="term" value="P:pyridoxal 5'-phosphate salvage"/>
    <property type="evidence" value="ECO:0007669"/>
    <property type="project" value="InterPro"/>
</dbReference>
<keyword evidence="5" id="KW-0067">ATP-binding</keyword>
<evidence type="ECO:0000259" key="6">
    <source>
        <dbReference type="Pfam" id="PF08543"/>
    </source>
</evidence>
<protein>
    <recommendedName>
        <fullName evidence="1">pyridoxal kinase</fullName>
        <ecNumber evidence="1">2.7.1.35</ecNumber>
    </recommendedName>
</protein>
<dbReference type="SUPFAM" id="SSF53613">
    <property type="entry name" value="Ribokinase-like"/>
    <property type="match status" value="1"/>
</dbReference>
<evidence type="ECO:0000256" key="4">
    <source>
        <dbReference type="ARBA" id="ARBA00022777"/>
    </source>
</evidence>
<dbReference type="InterPro" id="IPR004625">
    <property type="entry name" value="PyrdxlKinase"/>
</dbReference>
<keyword evidence="8" id="KW-1185">Reference proteome</keyword>
<keyword evidence="4 7" id="KW-0418">Kinase</keyword>
<organism evidence="7 8">
    <name type="scientific">Defluviicoccus vanus</name>
    <dbReference type="NCBI Taxonomy" id="111831"/>
    <lineage>
        <taxon>Bacteria</taxon>
        <taxon>Pseudomonadati</taxon>
        <taxon>Pseudomonadota</taxon>
        <taxon>Alphaproteobacteria</taxon>
        <taxon>Rhodospirillales</taxon>
        <taxon>Rhodospirillaceae</taxon>
        <taxon>Defluviicoccus</taxon>
    </lineage>
</organism>
<sequence length="283" mass="30262">MSILSLQSSVVYGHVGNAAAVFALQRLGHEVWALDTVRYSNHPGHGRWRGRSTSAAELRDLLAGLDDLRVLRRTRAVLSGYLGAPALGRVLATALDRITAARPDMLFCCDPVMGDRDGGLYVPVQLRDFFRSVAVPRARIVTPNHYELELLVDRSLPSLAHVVAAARDLQAAGPDTVVVTSVLGEGVPEQAIATVAVDIEGSWMVTTPRLPHPAKGAGDLLSALFLAHRLDQRRVPEALARAVSAAFSVIHATLAAGADELALIAAQDTMVNPHTSFTAQRLP</sequence>
<evidence type="ECO:0000256" key="5">
    <source>
        <dbReference type="ARBA" id="ARBA00022840"/>
    </source>
</evidence>
<dbReference type="EMBL" id="CP053923">
    <property type="protein sequence ID" value="QNT70598.1"/>
    <property type="molecule type" value="Genomic_DNA"/>
</dbReference>
<evidence type="ECO:0000256" key="1">
    <source>
        <dbReference type="ARBA" id="ARBA00012104"/>
    </source>
</evidence>
<dbReference type="InterPro" id="IPR013749">
    <property type="entry name" value="PM/HMP-P_kinase-1"/>
</dbReference>
<dbReference type="CDD" id="cd01173">
    <property type="entry name" value="pyridoxal_pyridoxamine_kinase"/>
    <property type="match status" value="1"/>
</dbReference>
<dbReference type="NCBIfam" id="NF004398">
    <property type="entry name" value="PRK05756.1"/>
    <property type="match status" value="1"/>
</dbReference>
<dbReference type="PANTHER" id="PTHR10534">
    <property type="entry name" value="PYRIDOXAL KINASE"/>
    <property type="match status" value="1"/>
</dbReference>
<evidence type="ECO:0000256" key="2">
    <source>
        <dbReference type="ARBA" id="ARBA00022679"/>
    </source>
</evidence>
<dbReference type="GO" id="GO:0005829">
    <property type="term" value="C:cytosol"/>
    <property type="evidence" value="ECO:0007669"/>
    <property type="project" value="TreeGrafter"/>
</dbReference>
<reference evidence="7 8" key="1">
    <citation type="submission" date="2020-05" db="EMBL/GenBank/DDBJ databases">
        <title>Complete closed genome sequence of Defluviicoccus vanus.</title>
        <authorList>
            <person name="Bessarab I."/>
            <person name="Arumugam K."/>
            <person name="Maszenan A.M."/>
            <person name="Seviour R.J."/>
            <person name="Williams R.B."/>
        </authorList>
    </citation>
    <scope>NUCLEOTIDE SEQUENCE [LARGE SCALE GENOMIC DNA]</scope>
    <source>
        <strain evidence="7 8">Ben 114</strain>
    </source>
</reference>
<evidence type="ECO:0000313" key="8">
    <source>
        <dbReference type="Proteomes" id="UP000516369"/>
    </source>
</evidence>